<evidence type="ECO:0008006" key="3">
    <source>
        <dbReference type="Google" id="ProtNLM"/>
    </source>
</evidence>
<evidence type="ECO:0000313" key="2">
    <source>
        <dbReference type="Proteomes" id="UP000192393"/>
    </source>
</evidence>
<evidence type="ECO:0000313" key="1">
    <source>
        <dbReference type="EMBL" id="SMC37015.1"/>
    </source>
</evidence>
<keyword evidence="2" id="KW-1185">Reference proteome</keyword>
<dbReference type="STRING" id="1434700.SAMN06296427_101531"/>
<protein>
    <recommendedName>
        <fullName evidence="3">DUF4359 domain-containing protein</fullName>
    </recommendedName>
</protein>
<accession>A0A1W1YLE2</accession>
<proteinExistence type="predicted"/>
<reference evidence="2" key="1">
    <citation type="submission" date="2017-04" db="EMBL/GenBank/DDBJ databases">
        <authorList>
            <person name="Varghese N."/>
            <person name="Submissions S."/>
        </authorList>
    </citation>
    <scope>NUCLEOTIDE SEQUENCE [LARGE SCALE GENOMIC DNA]</scope>
    <source>
        <strain evidence="2">CGMCC 1.12708</strain>
    </source>
</reference>
<sequence>MNRNLNTVIISCFSALILVITNPKREDHISQMNFTFQEYLASNVDEDWQEIVQFFLGNTIGQNLIGRHVKTDSFLFFSASKAKIDGKNQYVSIGIMGNVFLFFDNEDVKYIISQMQDESKNNTGE</sequence>
<gene>
    <name evidence="1" type="ORF">SAMN06296427_101531</name>
</gene>
<dbReference type="Proteomes" id="UP000192393">
    <property type="component" value="Unassembled WGS sequence"/>
</dbReference>
<dbReference type="AlphaFoldDB" id="A0A1W1YLE2"/>
<dbReference type="EMBL" id="FWXS01000001">
    <property type="protein sequence ID" value="SMC37015.1"/>
    <property type="molecule type" value="Genomic_DNA"/>
</dbReference>
<dbReference type="OrthoDB" id="1072046at2"/>
<organism evidence="1 2">
    <name type="scientific">Moheibacter sediminis</name>
    <dbReference type="NCBI Taxonomy" id="1434700"/>
    <lineage>
        <taxon>Bacteria</taxon>
        <taxon>Pseudomonadati</taxon>
        <taxon>Bacteroidota</taxon>
        <taxon>Flavobacteriia</taxon>
        <taxon>Flavobacteriales</taxon>
        <taxon>Weeksellaceae</taxon>
        <taxon>Moheibacter</taxon>
    </lineage>
</organism>
<name>A0A1W1YLE2_9FLAO</name>
<dbReference type="RefSeq" id="WP_084015855.1">
    <property type="nucleotide sequence ID" value="NZ_FWXS01000001.1"/>
</dbReference>